<gene>
    <name evidence="4" type="primary">rplO</name>
    <name evidence="8" type="ORF">A3C88_01320</name>
</gene>
<comment type="function">
    <text evidence="4">Binds to the 23S rRNA.</text>
</comment>
<proteinExistence type="inferred from homology"/>
<evidence type="ECO:0000256" key="1">
    <source>
        <dbReference type="ARBA" id="ARBA00007320"/>
    </source>
</evidence>
<dbReference type="InterPro" id="IPR001196">
    <property type="entry name" value="Ribosomal_uL15_CS"/>
</dbReference>
<dbReference type="Pfam" id="PF00828">
    <property type="entry name" value="Ribosomal_L27A"/>
    <property type="match status" value="1"/>
</dbReference>
<dbReference type="HAMAP" id="MF_01341">
    <property type="entry name" value="Ribosomal_uL15"/>
    <property type="match status" value="1"/>
</dbReference>
<dbReference type="Proteomes" id="UP000178117">
    <property type="component" value="Unassembled WGS sequence"/>
</dbReference>
<dbReference type="STRING" id="1802685.A3C88_01320"/>
<dbReference type="InterPro" id="IPR005749">
    <property type="entry name" value="Ribosomal_uL15_bac-type"/>
</dbReference>
<feature type="compositionally biased region" description="Basic residues" evidence="6">
    <location>
        <begin position="13"/>
        <end position="23"/>
    </location>
</feature>
<evidence type="ECO:0000259" key="7">
    <source>
        <dbReference type="Pfam" id="PF00828"/>
    </source>
</evidence>
<dbReference type="EMBL" id="MGJZ01000006">
    <property type="protein sequence ID" value="OGN17652.1"/>
    <property type="molecule type" value="Genomic_DNA"/>
</dbReference>
<organism evidence="8 9">
    <name type="scientific">Candidatus Yanofskybacteria bacterium RIFCSPHIGHO2_02_FULL_50_12</name>
    <dbReference type="NCBI Taxonomy" id="1802685"/>
    <lineage>
        <taxon>Bacteria</taxon>
        <taxon>Candidatus Yanofskyibacteriota</taxon>
    </lineage>
</organism>
<accession>A0A1F8FX15</accession>
<evidence type="ECO:0000256" key="6">
    <source>
        <dbReference type="SAM" id="MobiDB-lite"/>
    </source>
</evidence>
<keyword evidence="2 4" id="KW-0689">Ribosomal protein</keyword>
<protein>
    <recommendedName>
        <fullName evidence="4">Large ribosomal subunit protein uL15</fullName>
    </recommendedName>
</protein>
<comment type="subunit">
    <text evidence="4">Part of the 50S ribosomal subunit.</text>
</comment>
<dbReference type="InterPro" id="IPR030878">
    <property type="entry name" value="Ribosomal_uL15"/>
</dbReference>
<dbReference type="PANTHER" id="PTHR12934:SF11">
    <property type="entry name" value="LARGE RIBOSOMAL SUBUNIT PROTEIN UL15M"/>
    <property type="match status" value="1"/>
</dbReference>
<feature type="domain" description="Large ribosomal subunit protein uL15/eL18" evidence="7">
    <location>
        <begin position="97"/>
        <end position="156"/>
    </location>
</feature>
<dbReference type="GO" id="GO:0006412">
    <property type="term" value="P:translation"/>
    <property type="evidence" value="ECO:0007669"/>
    <property type="project" value="UniProtKB-UniRule"/>
</dbReference>
<dbReference type="AlphaFoldDB" id="A0A1F8FX15"/>
<dbReference type="GO" id="GO:0022625">
    <property type="term" value="C:cytosolic large ribosomal subunit"/>
    <property type="evidence" value="ECO:0007669"/>
    <property type="project" value="TreeGrafter"/>
</dbReference>
<sequence>MQLNTIKPNTDRKRAKRVGRGGKRGTYSGKGTKGQKSRAGSSVKPGFRGGDNRLWQLFPKSRGASKKPGSNRPHHRHRFYQMHRDKTASFNVDAFNRFKEDSRITLDLLIKEGMIAKGAKAAKVLGHGELKKKLEFEGFLFSASAKEKIEKAGGTIIG</sequence>
<dbReference type="PANTHER" id="PTHR12934">
    <property type="entry name" value="50S RIBOSOMAL PROTEIN L15"/>
    <property type="match status" value="1"/>
</dbReference>
<keyword evidence="4" id="KW-0694">RNA-binding</keyword>
<feature type="region of interest" description="Disordered" evidence="6">
    <location>
        <begin position="1"/>
        <end position="77"/>
    </location>
</feature>
<dbReference type="SUPFAM" id="SSF52080">
    <property type="entry name" value="Ribosomal proteins L15p and L18e"/>
    <property type="match status" value="1"/>
</dbReference>
<dbReference type="Gene3D" id="3.100.10.10">
    <property type="match status" value="1"/>
</dbReference>
<evidence type="ECO:0000256" key="5">
    <source>
        <dbReference type="RuleBase" id="RU003888"/>
    </source>
</evidence>
<dbReference type="InterPro" id="IPR036227">
    <property type="entry name" value="Ribosomal_uL15/eL18_sf"/>
</dbReference>
<dbReference type="NCBIfam" id="TIGR01071">
    <property type="entry name" value="rplO_bact"/>
    <property type="match status" value="1"/>
</dbReference>
<keyword evidence="3 4" id="KW-0687">Ribonucleoprotein</keyword>
<dbReference type="InterPro" id="IPR021131">
    <property type="entry name" value="Ribosomal_uL15/eL18"/>
</dbReference>
<evidence type="ECO:0000313" key="9">
    <source>
        <dbReference type="Proteomes" id="UP000178117"/>
    </source>
</evidence>
<keyword evidence="4" id="KW-0699">rRNA-binding</keyword>
<reference evidence="8 9" key="1">
    <citation type="journal article" date="2016" name="Nat. Commun.">
        <title>Thousands of microbial genomes shed light on interconnected biogeochemical processes in an aquifer system.</title>
        <authorList>
            <person name="Anantharaman K."/>
            <person name="Brown C.T."/>
            <person name="Hug L.A."/>
            <person name="Sharon I."/>
            <person name="Castelle C.J."/>
            <person name="Probst A.J."/>
            <person name="Thomas B.C."/>
            <person name="Singh A."/>
            <person name="Wilkins M.J."/>
            <person name="Karaoz U."/>
            <person name="Brodie E.L."/>
            <person name="Williams K.H."/>
            <person name="Hubbard S.S."/>
            <person name="Banfield J.F."/>
        </authorList>
    </citation>
    <scope>NUCLEOTIDE SEQUENCE [LARGE SCALE GENOMIC DNA]</scope>
</reference>
<comment type="similarity">
    <text evidence="1 4 5">Belongs to the universal ribosomal protein uL15 family.</text>
</comment>
<evidence type="ECO:0000256" key="2">
    <source>
        <dbReference type="ARBA" id="ARBA00022980"/>
    </source>
</evidence>
<evidence type="ECO:0000256" key="4">
    <source>
        <dbReference type="HAMAP-Rule" id="MF_01341"/>
    </source>
</evidence>
<comment type="caution">
    <text evidence="8">The sequence shown here is derived from an EMBL/GenBank/DDBJ whole genome shotgun (WGS) entry which is preliminary data.</text>
</comment>
<dbReference type="PROSITE" id="PS00475">
    <property type="entry name" value="RIBOSOMAL_L15"/>
    <property type="match status" value="1"/>
</dbReference>
<evidence type="ECO:0000313" key="8">
    <source>
        <dbReference type="EMBL" id="OGN17652.1"/>
    </source>
</evidence>
<evidence type="ECO:0000256" key="3">
    <source>
        <dbReference type="ARBA" id="ARBA00023274"/>
    </source>
</evidence>
<dbReference type="GO" id="GO:0019843">
    <property type="term" value="F:rRNA binding"/>
    <property type="evidence" value="ECO:0007669"/>
    <property type="project" value="UniProtKB-UniRule"/>
</dbReference>
<dbReference type="GO" id="GO:0003735">
    <property type="term" value="F:structural constituent of ribosome"/>
    <property type="evidence" value="ECO:0007669"/>
    <property type="project" value="InterPro"/>
</dbReference>
<name>A0A1F8FX15_9BACT</name>